<dbReference type="GO" id="GO:0003700">
    <property type="term" value="F:DNA-binding transcription factor activity"/>
    <property type="evidence" value="ECO:0007669"/>
    <property type="project" value="TreeGrafter"/>
</dbReference>
<evidence type="ECO:0000259" key="8">
    <source>
        <dbReference type="Pfam" id="PF20451"/>
    </source>
</evidence>
<keyword evidence="11" id="KW-1185">Reference proteome</keyword>
<dbReference type="Proteomes" id="UP000325577">
    <property type="component" value="Linkage Group LG12"/>
</dbReference>
<comment type="subcellular location">
    <subcellularLocation>
        <location evidence="1">Nucleus</location>
    </subcellularLocation>
</comment>
<evidence type="ECO:0000256" key="3">
    <source>
        <dbReference type="ARBA" id="ARBA00023015"/>
    </source>
</evidence>
<proteinExistence type="inferred from homology"/>
<evidence type="ECO:0000256" key="1">
    <source>
        <dbReference type="ARBA" id="ARBA00004123"/>
    </source>
</evidence>
<evidence type="ECO:0000259" key="9">
    <source>
        <dbReference type="Pfam" id="PF20452"/>
    </source>
</evidence>
<evidence type="ECO:0000256" key="4">
    <source>
        <dbReference type="ARBA" id="ARBA00023125"/>
    </source>
</evidence>
<keyword evidence="4" id="KW-0238">DNA-binding</keyword>
<dbReference type="Pfam" id="PF20452">
    <property type="entry name" value="Calmod_bind_C"/>
    <property type="match status" value="1"/>
</dbReference>
<keyword evidence="6" id="KW-0804">Transcription</keyword>
<dbReference type="Pfam" id="PF20451">
    <property type="entry name" value="Calmod_bind_M"/>
    <property type="match status" value="1"/>
</dbReference>
<dbReference type="InterPro" id="IPR012416">
    <property type="entry name" value="CBP60"/>
</dbReference>
<reference evidence="10 11" key="1">
    <citation type="submission" date="2019-09" db="EMBL/GenBank/DDBJ databases">
        <title>A chromosome-level genome assembly of the Chinese tupelo Nyssa sinensis.</title>
        <authorList>
            <person name="Yang X."/>
            <person name="Kang M."/>
            <person name="Yang Y."/>
            <person name="Xiong H."/>
            <person name="Wang M."/>
            <person name="Zhang Z."/>
            <person name="Wang Z."/>
            <person name="Wu H."/>
            <person name="Ma T."/>
            <person name="Liu J."/>
            <person name="Xi Z."/>
        </authorList>
    </citation>
    <scope>NUCLEOTIDE SEQUENCE [LARGE SCALE GENOMIC DNA]</scope>
    <source>
        <strain evidence="10">J267</strain>
        <tissue evidence="10">Leaf</tissue>
    </source>
</reference>
<evidence type="ECO:0000256" key="2">
    <source>
        <dbReference type="ARBA" id="ARBA00007214"/>
    </source>
</evidence>
<dbReference type="PANTHER" id="PTHR31713">
    <property type="entry name" value="OS02G0177800 PROTEIN"/>
    <property type="match status" value="1"/>
</dbReference>
<protein>
    <submittedName>
        <fullName evidence="10">Uncharacterized protein</fullName>
    </submittedName>
</protein>
<dbReference type="AlphaFoldDB" id="A0A5J5BHM5"/>
<dbReference type="GO" id="GO:0080142">
    <property type="term" value="P:regulation of salicylic acid biosynthetic process"/>
    <property type="evidence" value="ECO:0007669"/>
    <property type="project" value="TreeGrafter"/>
</dbReference>
<evidence type="ECO:0000256" key="7">
    <source>
        <dbReference type="ARBA" id="ARBA00023242"/>
    </source>
</evidence>
<gene>
    <name evidence="10" type="ORF">F0562_023866</name>
</gene>
<name>A0A5J5BHM5_9ASTE</name>
<dbReference type="GO" id="GO:0005516">
    <property type="term" value="F:calmodulin binding"/>
    <property type="evidence" value="ECO:0007669"/>
    <property type="project" value="InterPro"/>
</dbReference>
<accession>A0A5J5BHM5</accession>
<evidence type="ECO:0000256" key="6">
    <source>
        <dbReference type="ARBA" id="ARBA00023163"/>
    </source>
</evidence>
<evidence type="ECO:0000256" key="5">
    <source>
        <dbReference type="ARBA" id="ARBA00023159"/>
    </source>
</evidence>
<dbReference type="GO" id="GO:0043565">
    <property type="term" value="F:sequence-specific DNA binding"/>
    <property type="evidence" value="ECO:0007669"/>
    <property type="project" value="TreeGrafter"/>
</dbReference>
<dbReference type="OrthoDB" id="988213at2759"/>
<feature type="domain" description="Calmodulin binding protein central" evidence="8">
    <location>
        <begin position="35"/>
        <end position="100"/>
    </location>
</feature>
<dbReference type="PANTHER" id="PTHR31713:SF14">
    <property type="entry name" value="CALMODULIN-BINDING PROTEIN 60 A"/>
    <property type="match status" value="1"/>
</dbReference>
<keyword evidence="3" id="KW-0805">Transcription regulation</keyword>
<organism evidence="10 11">
    <name type="scientific">Nyssa sinensis</name>
    <dbReference type="NCBI Taxonomy" id="561372"/>
    <lineage>
        <taxon>Eukaryota</taxon>
        <taxon>Viridiplantae</taxon>
        <taxon>Streptophyta</taxon>
        <taxon>Embryophyta</taxon>
        <taxon>Tracheophyta</taxon>
        <taxon>Spermatophyta</taxon>
        <taxon>Magnoliopsida</taxon>
        <taxon>eudicotyledons</taxon>
        <taxon>Gunneridae</taxon>
        <taxon>Pentapetalae</taxon>
        <taxon>asterids</taxon>
        <taxon>Cornales</taxon>
        <taxon>Nyssaceae</taxon>
        <taxon>Nyssa</taxon>
    </lineage>
</organism>
<keyword evidence="7" id="KW-0539">Nucleus</keyword>
<feature type="domain" description="Calmodulin binding protein C-terminal" evidence="9">
    <location>
        <begin position="105"/>
        <end position="168"/>
    </location>
</feature>
<dbReference type="EMBL" id="CM018035">
    <property type="protein sequence ID" value="KAA8542635.1"/>
    <property type="molecule type" value="Genomic_DNA"/>
</dbReference>
<keyword evidence="5" id="KW-0010">Activator</keyword>
<evidence type="ECO:0000313" key="10">
    <source>
        <dbReference type="EMBL" id="KAA8542635.1"/>
    </source>
</evidence>
<dbReference type="InterPro" id="IPR046830">
    <property type="entry name" value="Calmod_bind_M"/>
</dbReference>
<comment type="similarity">
    <text evidence="2">Belongs to the plant ACBP60 protein family.</text>
</comment>
<evidence type="ECO:0000313" key="11">
    <source>
        <dbReference type="Proteomes" id="UP000325577"/>
    </source>
</evidence>
<dbReference type="GO" id="GO:0005634">
    <property type="term" value="C:nucleus"/>
    <property type="evidence" value="ECO:0007669"/>
    <property type="project" value="UniProtKB-SubCell"/>
</dbReference>
<sequence>MDNFNETRVREAKTECFYVKDRRSEYYKKCDSPSLSDEVWRLKNICKNGAFHKRLMGKKIETVKDFLTQFFINPGGLQEILGTSMSTGKWAVTVDHAQRCKLDNKKYKYCPPISQQNTEVVFDVVGRVMGLLSQQCHFVSIDQLSEKEKADARKLVLSPYEHRDRVVPIDETSLVHGASCSSNALAPSNSPMLESPKASNIETSHMLNGHDHTQTAISTPGIISSNNFVEDMCNLYSFGPCSFSNSEPID</sequence>
<dbReference type="InterPro" id="IPR046829">
    <property type="entry name" value="Calmod_bind_C"/>
</dbReference>